<reference evidence="3 4" key="1">
    <citation type="submission" date="2019-03" db="EMBL/GenBank/DDBJ databases">
        <authorList>
            <person name="Dong K."/>
        </authorList>
    </citation>
    <scope>NUCLEOTIDE SEQUENCE [LARGE SCALE GENOMIC DNA]</scope>
    <source>
        <strain evidence="4">dk512</strain>
    </source>
</reference>
<feature type="transmembrane region" description="Helical" evidence="2">
    <location>
        <begin position="143"/>
        <end position="163"/>
    </location>
</feature>
<accession>A0ABX5SRK3</accession>
<keyword evidence="2" id="KW-1133">Transmembrane helix</keyword>
<protein>
    <recommendedName>
        <fullName evidence="5">DUF2569 family protein</fullName>
    </recommendedName>
</protein>
<dbReference type="Proteomes" id="UP000295748">
    <property type="component" value="Chromosome"/>
</dbReference>
<evidence type="ECO:0000313" key="4">
    <source>
        <dbReference type="Proteomes" id="UP000295748"/>
    </source>
</evidence>
<evidence type="ECO:0008006" key="5">
    <source>
        <dbReference type="Google" id="ProtNLM"/>
    </source>
</evidence>
<organism evidence="3 4">
    <name type="scientific">Microbacterium wangchenii</name>
    <dbReference type="NCBI Taxonomy" id="2541726"/>
    <lineage>
        <taxon>Bacteria</taxon>
        <taxon>Bacillati</taxon>
        <taxon>Actinomycetota</taxon>
        <taxon>Actinomycetes</taxon>
        <taxon>Micrococcales</taxon>
        <taxon>Microbacteriaceae</taxon>
        <taxon>Microbacterium</taxon>
    </lineage>
</organism>
<feature type="transmembrane region" description="Helical" evidence="2">
    <location>
        <begin position="62"/>
        <end position="81"/>
    </location>
</feature>
<feature type="compositionally biased region" description="Low complexity" evidence="1">
    <location>
        <begin position="15"/>
        <end position="28"/>
    </location>
</feature>
<name>A0ABX5SRK3_9MICO</name>
<proteinExistence type="predicted"/>
<evidence type="ECO:0000256" key="2">
    <source>
        <dbReference type="SAM" id="Phobius"/>
    </source>
</evidence>
<feature type="region of interest" description="Disordered" evidence="1">
    <location>
        <begin position="1"/>
        <end position="37"/>
    </location>
</feature>
<dbReference type="RefSeq" id="WP_135063570.1">
    <property type="nucleotide sequence ID" value="NZ_CP038266.1"/>
</dbReference>
<feature type="transmembrane region" description="Helical" evidence="2">
    <location>
        <begin position="111"/>
        <end position="131"/>
    </location>
</feature>
<feature type="compositionally biased region" description="Basic and acidic residues" evidence="1">
    <location>
        <begin position="1"/>
        <end position="12"/>
    </location>
</feature>
<keyword evidence="2" id="KW-0472">Membrane</keyword>
<keyword evidence="4" id="KW-1185">Reference proteome</keyword>
<evidence type="ECO:0000256" key="1">
    <source>
        <dbReference type="SAM" id="MobiDB-lite"/>
    </source>
</evidence>
<keyword evidence="2" id="KW-0812">Transmembrane</keyword>
<dbReference type="EMBL" id="CP038266">
    <property type="protein sequence ID" value="QBR87831.1"/>
    <property type="molecule type" value="Genomic_DNA"/>
</dbReference>
<feature type="transmembrane region" description="Helical" evidence="2">
    <location>
        <begin position="175"/>
        <end position="196"/>
    </location>
</feature>
<evidence type="ECO:0000313" key="3">
    <source>
        <dbReference type="EMBL" id="QBR87831.1"/>
    </source>
</evidence>
<sequence>MTTSDLARRPDPDNGAGARGARATSSAGEAREAPARPSLGNKEAAPVLVKLPAPASVRLSQLAWVLSLAVSAVAVVYLFIIREQQLPEIIGVIEAVDAERADATYDTAADIVYWSVFGALVALWLVQVTLLVSFSNRRPNMRWWLLGTALFQGAVFLACRELVALGDRGIPLTRVLLLALGLAVVGLLFSTLPAALRWTARQHDVARSLGAGSGL</sequence>
<gene>
    <name evidence="3" type="ORF">E4K62_03450</name>
</gene>